<dbReference type="CDD" id="cd00093">
    <property type="entry name" value="HTH_XRE"/>
    <property type="match status" value="1"/>
</dbReference>
<gene>
    <name evidence="2" type="ORF">Aco03nite_041410</name>
</gene>
<name>A0ABQ3XB43_9ACTN</name>
<accession>A0ABQ3XB43</accession>
<feature type="domain" description="HTH cro/C1-type" evidence="1">
    <location>
        <begin position="22"/>
        <end position="77"/>
    </location>
</feature>
<evidence type="ECO:0000313" key="2">
    <source>
        <dbReference type="EMBL" id="GID55737.1"/>
    </source>
</evidence>
<dbReference type="Gene3D" id="1.10.260.40">
    <property type="entry name" value="lambda repressor-like DNA-binding domains"/>
    <property type="match status" value="1"/>
</dbReference>
<evidence type="ECO:0000313" key="3">
    <source>
        <dbReference type="Proteomes" id="UP000612282"/>
    </source>
</evidence>
<protein>
    <submittedName>
        <fullName evidence="2">Transcriptional regulator</fullName>
    </submittedName>
</protein>
<sequence>MGVQVSDIEGPTLRRRRLGAELKRCREAAGLTQQDVSRHFEWHSAKVTRIETARVAVTPRDVRDLLTLYNVRDQSYREALVELARMSRERTWWTDYRDIMRPGNFVGLEAAASAVRAWEPVIVPGLLQTPAYMRSLMKSGRPLDPEEHIDRRIALRLTRQGRLRSERPLEFSAFIDESVVRRVIGGEDVMADQLRHLIEVSKLPNVFLRILPLTVGEHLFLGGSVTLLEFRETTHMDVVYMEGLAGDLYEEQPDMVDWYRQEFERLSAKALDHRTTIKMIESLLVA</sequence>
<dbReference type="SMART" id="SM00530">
    <property type="entry name" value="HTH_XRE"/>
    <property type="match status" value="1"/>
</dbReference>
<dbReference type="Pfam" id="PF13560">
    <property type="entry name" value="HTH_31"/>
    <property type="match status" value="1"/>
</dbReference>
<comment type="caution">
    <text evidence="2">The sequence shown here is derived from an EMBL/GenBank/DDBJ whole genome shotgun (WGS) entry which is preliminary data.</text>
</comment>
<dbReference type="InterPro" id="IPR001387">
    <property type="entry name" value="Cro/C1-type_HTH"/>
</dbReference>
<proteinExistence type="predicted"/>
<evidence type="ECO:0000259" key="1">
    <source>
        <dbReference type="PROSITE" id="PS50943"/>
    </source>
</evidence>
<dbReference type="SUPFAM" id="SSF47413">
    <property type="entry name" value="lambda repressor-like DNA-binding domains"/>
    <property type="match status" value="1"/>
</dbReference>
<dbReference type="InterPro" id="IPR010982">
    <property type="entry name" value="Lambda_DNA-bd_dom_sf"/>
</dbReference>
<reference evidence="2 3" key="1">
    <citation type="submission" date="2021-01" db="EMBL/GenBank/DDBJ databases">
        <title>Whole genome shotgun sequence of Actinoplanes couchii NBRC 106145.</title>
        <authorList>
            <person name="Komaki H."/>
            <person name="Tamura T."/>
        </authorList>
    </citation>
    <scope>NUCLEOTIDE SEQUENCE [LARGE SCALE GENOMIC DNA]</scope>
    <source>
        <strain evidence="2 3">NBRC 106145</strain>
    </source>
</reference>
<dbReference type="Proteomes" id="UP000612282">
    <property type="component" value="Unassembled WGS sequence"/>
</dbReference>
<dbReference type="PROSITE" id="PS50943">
    <property type="entry name" value="HTH_CROC1"/>
    <property type="match status" value="1"/>
</dbReference>
<dbReference type="InterPro" id="IPR043917">
    <property type="entry name" value="DUF5753"/>
</dbReference>
<dbReference type="EMBL" id="BOMG01000052">
    <property type="protein sequence ID" value="GID55737.1"/>
    <property type="molecule type" value="Genomic_DNA"/>
</dbReference>
<organism evidence="2 3">
    <name type="scientific">Actinoplanes couchii</name>
    <dbReference type="NCBI Taxonomy" id="403638"/>
    <lineage>
        <taxon>Bacteria</taxon>
        <taxon>Bacillati</taxon>
        <taxon>Actinomycetota</taxon>
        <taxon>Actinomycetes</taxon>
        <taxon>Micromonosporales</taxon>
        <taxon>Micromonosporaceae</taxon>
        <taxon>Actinoplanes</taxon>
    </lineage>
</organism>
<keyword evidence="3" id="KW-1185">Reference proteome</keyword>
<dbReference type="Pfam" id="PF19054">
    <property type="entry name" value="DUF5753"/>
    <property type="match status" value="1"/>
</dbReference>